<gene>
    <name evidence="9" type="ORF">GCM10009809_12300</name>
</gene>
<feature type="transmembrane region" description="Helical" evidence="7">
    <location>
        <begin position="151"/>
        <end position="171"/>
    </location>
</feature>
<feature type="transmembrane region" description="Helical" evidence="7">
    <location>
        <begin position="91"/>
        <end position="112"/>
    </location>
</feature>
<evidence type="ECO:0000259" key="8">
    <source>
        <dbReference type="PROSITE" id="PS50928"/>
    </source>
</evidence>
<evidence type="ECO:0000256" key="1">
    <source>
        <dbReference type="ARBA" id="ARBA00004651"/>
    </source>
</evidence>
<accession>A0ABN2J4N7</accession>
<dbReference type="SUPFAM" id="SSF161098">
    <property type="entry name" value="MetI-like"/>
    <property type="match status" value="1"/>
</dbReference>
<evidence type="ECO:0000256" key="5">
    <source>
        <dbReference type="ARBA" id="ARBA00022989"/>
    </source>
</evidence>
<evidence type="ECO:0000256" key="4">
    <source>
        <dbReference type="ARBA" id="ARBA00022692"/>
    </source>
</evidence>
<dbReference type="EMBL" id="BAAAPM010000003">
    <property type="protein sequence ID" value="GAA1717928.1"/>
    <property type="molecule type" value="Genomic_DNA"/>
</dbReference>
<evidence type="ECO:0000256" key="6">
    <source>
        <dbReference type="ARBA" id="ARBA00023136"/>
    </source>
</evidence>
<dbReference type="Gene3D" id="1.10.3720.10">
    <property type="entry name" value="MetI-like"/>
    <property type="match status" value="1"/>
</dbReference>
<keyword evidence="5 7" id="KW-1133">Transmembrane helix</keyword>
<proteinExistence type="inferred from homology"/>
<protein>
    <submittedName>
        <fullName evidence="9">Carbohydrate ABC transporter permease</fullName>
    </submittedName>
</protein>
<keyword evidence="2 7" id="KW-0813">Transport</keyword>
<name>A0ABN2J4N7_9MICO</name>
<evidence type="ECO:0000313" key="9">
    <source>
        <dbReference type="EMBL" id="GAA1717928.1"/>
    </source>
</evidence>
<keyword evidence="4 7" id="KW-0812">Transmembrane</keyword>
<evidence type="ECO:0000256" key="3">
    <source>
        <dbReference type="ARBA" id="ARBA00022475"/>
    </source>
</evidence>
<dbReference type="RefSeq" id="WP_344246680.1">
    <property type="nucleotide sequence ID" value="NZ_BAAAPM010000003.1"/>
</dbReference>
<evidence type="ECO:0000313" key="10">
    <source>
        <dbReference type="Proteomes" id="UP001501138"/>
    </source>
</evidence>
<organism evidence="9 10">
    <name type="scientific">Isoptericola hypogeus</name>
    <dbReference type="NCBI Taxonomy" id="300179"/>
    <lineage>
        <taxon>Bacteria</taxon>
        <taxon>Bacillati</taxon>
        <taxon>Actinomycetota</taxon>
        <taxon>Actinomycetes</taxon>
        <taxon>Micrococcales</taxon>
        <taxon>Promicromonosporaceae</taxon>
        <taxon>Isoptericola</taxon>
    </lineage>
</organism>
<reference evidence="9 10" key="1">
    <citation type="journal article" date="2019" name="Int. J. Syst. Evol. Microbiol.">
        <title>The Global Catalogue of Microorganisms (GCM) 10K type strain sequencing project: providing services to taxonomists for standard genome sequencing and annotation.</title>
        <authorList>
            <consortium name="The Broad Institute Genomics Platform"/>
            <consortium name="The Broad Institute Genome Sequencing Center for Infectious Disease"/>
            <person name="Wu L."/>
            <person name="Ma J."/>
        </authorList>
    </citation>
    <scope>NUCLEOTIDE SEQUENCE [LARGE SCALE GENOMIC DNA]</scope>
    <source>
        <strain evidence="9 10">JCM 15589</strain>
    </source>
</reference>
<feature type="domain" description="ABC transmembrane type-1" evidence="8">
    <location>
        <begin position="87"/>
        <end position="275"/>
    </location>
</feature>
<comment type="similarity">
    <text evidence="7">Belongs to the binding-protein-dependent transport system permease family.</text>
</comment>
<dbReference type="CDD" id="cd06261">
    <property type="entry name" value="TM_PBP2"/>
    <property type="match status" value="1"/>
</dbReference>
<keyword evidence="6 7" id="KW-0472">Membrane</keyword>
<dbReference type="Proteomes" id="UP001501138">
    <property type="component" value="Unassembled WGS sequence"/>
</dbReference>
<dbReference type="PROSITE" id="PS50928">
    <property type="entry name" value="ABC_TM1"/>
    <property type="match status" value="1"/>
</dbReference>
<dbReference type="InterPro" id="IPR000515">
    <property type="entry name" value="MetI-like"/>
</dbReference>
<evidence type="ECO:0000256" key="7">
    <source>
        <dbReference type="RuleBase" id="RU363032"/>
    </source>
</evidence>
<feature type="transmembrane region" description="Helical" evidence="7">
    <location>
        <begin position="124"/>
        <end position="145"/>
    </location>
</feature>
<feature type="transmembrane region" description="Helical" evidence="7">
    <location>
        <begin position="257"/>
        <end position="276"/>
    </location>
</feature>
<comment type="caution">
    <text evidence="9">The sequence shown here is derived from an EMBL/GenBank/DDBJ whole genome shotgun (WGS) entry which is preliminary data.</text>
</comment>
<keyword evidence="3" id="KW-1003">Cell membrane</keyword>
<dbReference type="Pfam" id="PF00528">
    <property type="entry name" value="BPD_transp_1"/>
    <property type="match status" value="1"/>
</dbReference>
<dbReference type="PANTHER" id="PTHR43744">
    <property type="entry name" value="ABC TRANSPORTER PERMEASE PROTEIN MG189-RELATED-RELATED"/>
    <property type="match status" value="1"/>
</dbReference>
<comment type="subcellular location">
    <subcellularLocation>
        <location evidence="1 7">Cell membrane</location>
        <topology evidence="1 7">Multi-pass membrane protein</topology>
    </subcellularLocation>
</comment>
<dbReference type="PANTHER" id="PTHR43744:SF3">
    <property type="entry name" value="LACTOSE TRANSPORT SYSTEM PERMEASE PROTEIN LACG"/>
    <property type="match status" value="1"/>
</dbReference>
<sequence>MTAVVPVEVSPARRRLVRRRRTLNAWRYAGLVLMTIVCLGPLLWQLSTSLKGHGVDLYSSPPQLWPQNASLDAYARVGEIVPIWQYAVNSLVVAAAVVATNVIGATCAGYALAKMDFRGKRLAFILFIVAILVPGEVVLIAKYMLTLSMGINNTLLGVILPSAVGALNVLLMRNAMSAIPNELEEAGIIDGANAWQRFRRLAVPSVRGTIAVVAIFAFVGAWDSFLWPLIVLSDQAKYTLTVGLNFLQGTFQGDPRVIAAGTMIAILPLVVFFFVLQRYFFRGIGEGAIKG</sequence>
<feature type="transmembrane region" description="Helical" evidence="7">
    <location>
        <begin position="206"/>
        <end position="230"/>
    </location>
</feature>
<evidence type="ECO:0000256" key="2">
    <source>
        <dbReference type="ARBA" id="ARBA00022448"/>
    </source>
</evidence>
<keyword evidence="10" id="KW-1185">Reference proteome</keyword>
<dbReference type="InterPro" id="IPR035906">
    <property type="entry name" value="MetI-like_sf"/>
</dbReference>
<feature type="transmembrane region" description="Helical" evidence="7">
    <location>
        <begin position="25"/>
        <end position="44"/>
    </location>
</feature>